<reference evidence="2" key="2">
    <citation type="submission" date="2015-01" db="EMBL/GenBank/DDBJ databases">
        <title>Evolutionary Origins and Diversification of the Mycorrhizal Mutualists.</title>
        <authorList>
            <consortium name="DOE Joint Genome Institute"/>
            <consortium name="Mycorrhizal Genomics Consortium"/>
            <person name="Kohler A."/>
            <person name="Kuo A."/>
            <person name="Nagy L.G."/>
            <person name="Floudas D."/>
            <person name="Copeland A."/>
            <person name="Barry K.W."/>
            <person name="Cichocki N."/>
            <person name="Veneault-Fourrey C."/>
            <person name="LaButti K."/>
            <person name="Lindquist E.A."/>
            <person name="Lipzen A."/>
            <person name="Lundell T."/>
            <person name="Morin E."/>
            <person name="Murat C."/>
            <person name="Riley R."/>
            <person name="Ohm R."/>
            <person name="Sun H."/>
            <person name="Tunlid A."/>
            <person name="Henrissat B."/>
            <person name="Grigoriev I.V."/>
            <person name="Hibbett D.S."/>
            <person name="Martin F."/>
        </authorList>
    </citation>
    <scope>NUCLEOTIDE SEQUENCE [LARGE SCALE GENOMIC DNA]</scope>
    <source>
        <strain evidence="2">UH-Slu-Lm8-n1</strain>
    </source>
</reference>
<accession>A0A0D0ABD8</accession>
<protein>
    <submittedName>
        <fullName evidence="1">Uncharacterized protein</fullName>
    </submittedName>
</protein>
<dbReference type="Proteomes" id="UP000054485">
    <property type="component" value="Unassembled WGS sequence"/>
</dbReference>
<dbReference type="AlphaFoldDB" id="A0A0D0ABD8"/>
<organism evidence="1 2">
    <name type="scientific">Suillus luteus UH-Slu-Lm8-n1</name>
    <dbReference type="NCBI Taxonomy" id="930992"/>
    <lineage>
        <taxon>Eukaryota</taxon>
        <taxon>Fungi</taxon>
        <taxon>Dikarya</taxon>
        <taxon>Basidiomycota</taxon>
        <taxon>Agaricomycotina</taxon>
        <taxon>Agaricomycetes</taxon>
        <taxon>Agaricomycetidae</taxon>
        <taxon>Boletales</taxon>
        <taxon>Suillineae</taxon>
        <taxon>Suillaceae</taxon>
        <taxon>Suillus</taxon>
    </lineage>
</organism>
<dbReference type="OrthoDB" id="3260913at2759"/>
<keyword evidence="2" id="KW-1185">Reference proteome</keyword>
<dbReference type="InParanoid" id="A0A0D0ABD8"/>
<dbReference type="EMBL" id="KN835145">
    <property type="protein sequence ID" value="KIK47595.1"/>
    <property type="molecule type" value="Genomic_DNA"/>
</dbReference>
<proteinExistence type="predicted"/>
<dbReference type="STRING" id="930992.A0A0D0ABD8"/>
<name>A0A0D0ABD8_9AGAM</name>
<evidence type="ECO:0000313" key="1">
    <source>
        <dbReference type="EMBL" id="KIK47595.1"/>
    </source>
</evidence>
<dbReference type="HOGENOM" id="CLU_1102873_0_0_1"/>
<reference evidence="1 2" key="1">
    <citation type="submission" date="2014-04" db="EMBL/GenBank/DDBJ databases">
        <authorList>
            <consortium name="DOE Joint Genome Institute"/>
            <person name="Kuo A."/>
            <person name="Ruytinx J."/>
            <person name="Rineau F."/>
            <person name="Colpaert J."/>
            <person name="Kohler A."/>
            <person name="Nagy L.G."/>
            <person name="Floudas D."/>
            <person name="Copeland A."/>
            <person name="Barry K.W."/>
            <person name="Cichocki N."/>
            <person name="Veneault-Fourrey C."/>
            <person name="LaButti K."/>
            <person name="Lindquist E.A."/>
            <person name="Lipzen A."/>
            <person name="Lundell T."/>
            <person name="Morin E."/>
            <person name="Murat C."/>
            <person name="Sun H."/>
            <person name="Tunlid A."/>
            <person name="Henrissat B."/>
            <person name="Grigoriev I.V."/>
            <person name="Hibbett D.S."/>
            <person name="Martin F."/>
            <person name="Nordberg H.P."/>
            <person name="Cantor M.N."/>
            <person name="Hua S.X."/>
        </authorList>
    </citation>
    <scope>NUCLEOTIDE SEQUENCE [LARGE SCALE GENOMIC DNA]</scope>
    <source>
        <strain evidence="1 2">UH-Slu-Lm8-n1</strain>
    </source>
</reference>
<evidence type="ECO:0000313" key="2">
    <source>
        <dbReference type="Proteomes" id="UP000054485"/>
    </source>
</evidence>
<gene>
    <name evidence="1" type="ORF">CY34DRAFT_799105</name>
</gene>
<sequence>MEGMFARLSRKSAEWLDVRVEHALSGNDNGMSVDVNVLTCLDLSWRGLCGQTIEPVYRGLKNVVEEDLDTVARLLSELDPLGEEQVNENLEEPPQPQPSLSPGPMIYRVEDSASVCPEISLPERPRRKRRRSSLVEPLVIKSTHPSAPTIIVSPCPSQARETSSWVPYQDAAFGARLTVPTYAPSNGAFPPLVAPSNLDNRVNDWKYVNGHWCAVLPTQDEQCRRGLYSKSVVSRRRSRLQPPCWTDV</sequence>